<dbReference type="STRING" id="97331.A0A437AD72"/>
<dbReference type="AlphaFoldDB" id="A0A437AD72"/>
<dbReference type="OrthoDB" id="542013at2759"/>
<protein>
    <submittedName>
        <fullName evidence="1">Uncharacterized protein</fullName>
    </submittedName>
</protein>
<name>A0A437AD72_ARTFL</name>
<gene>
    <name evidence="1" type="ORF">DFL_000255</name>
</gene>
<organism evidence="1 2">
    <name type="scientific">Arthrobotrys flagrans</name>
    <name type="common">Nematode-trapping fungus</name>
    <name type="synonym">Trichothecium flagrans</name>
    <dbReference type="NCBI Taxonomy" id="97331"/>
    <lineage>
        <taxon>Eukaryota</taxon>
        <taxon>Fungi</taxon>
        <taxon>Dikarya</taxon>
        <taxon>Ascomycota</taxon>
        <taxon>Pezizomycotina</taxon>
        <taxon>Orbiliomycetes</taxon>
        <taxon>Orbiliales</taxon>
        <taxon>Orbiliaceae</taxon>
        <taxon>Arthrobotrys</taxon>
    </lineage>
</organism>
<dbReference type="RefSeq" id="XP_067494783.1">
    <property type="nucleotide sequence ID" value="XM_067631353.1"/>
</dbReference>
<dbReference type="GeneID" id="93582566"/>
<sequence>MDLEYIKAEDVVLNLIEPGFLKGTEFNRDVKGGLAIGLKLFQTLVAREVKDAGTTIVDATVVKEAHGCYWEIRPSPPFLYTQEGRDTMDKLWGRQ</sequence>
<evidence type="ECO:0000313" key="1">
    <source>
        <dbReference type="EMBL" id="RVD89239.1"/>
    </source>
</evidence>
<comment type="caution">
    <text evidence="1">The sequence shown here is derived from an EMBL/GenBank/DDBJ whole genome shotgun (WGS) entry which is preliminary data.</text>
</comment>
<reference evidence="1 2" key="1">
    <citation type="submission" date="2019-01" db="EMBL/GenBank/DDBJ databases">
        <title>Intercellular communication is required for trap formation in the nematode-trapping fungus Duddingtonia flagrans.</title>
        <authorList>
            <person name="Youssar L."/>
            <person name="Wernet V."/>
            <person name="Hensel N."/>
            <person name="Hildebrandt H.-G."/>
            <person name="Fischer R."/>
        </authorList>
    </citation>
    <scope>NUCLEOTIDE SEQUENCE [LARGE SCALE GENOMIC DNA]</scope>
    <source>
        <strain evidence="1 2">CBS H-5679</strain>
    </source>
</reference>
<keyword evidence="2" id="KW-1185">Reference proteome</keyword>
<proteinExistence type="predicted"/>
<dbReference type="Proteomes" id="UP000283090">
    <property type="component" value="Unassembled WGS sequence"/>
</dbReference>
<dbReference type="EMBL" id="SAEB01000001">
    <property type="protein sequence ID" value="RVD89239.1"/>
    <property type="molecule type" value="Genomic_DNA"/>
</dbReference>
<dbReference type="VEuPathDB" id="FungiDB:DFL_000255"/>
<accession>A0A437AD72</accession>
<evidence type="ECO:0000313" key="2">
    <source>
        <dbReference type="Proteomes" id="UP000283090"/>
    </source>
</evidence>